<evidence type="ECO:0000256" key="6">
    <source>
        <dbReference type="ARBA" id="ARBA00022927"/>
    </source>
</evidence>
<organism evidence="10">
    <name type="scientific">Callorhinchus milii</name>
    <name type="common">Ghost shark</name>
    <dbReference type="NCBI Taxonomy" id="7868"/>
    <lineage>
        <taxon>Eukaryota</taxon>
        <taxon>Metazoa</taxon>
        <taxon>Chordata</taxon>
        <taxon>Craniata</taxon>
        <taxon>Vertebrata</taxon>
        <taxon>Chondrichthyes</taxon>
        <taxon>Holocephali</taxon>
        <taxon>Chimaeriformes</taxon>
        <taxon>Callorhinchidae</taxon>
        <taxon>Callorhinchus</taxon>
    </lineage>
</organism>
<dbReference type="InterPro" id="IPR057672">
    <property type="entry name" value="TPR_IPO4/5"/>
</dbReference>
<keyword evidence="8" id="KW-0539">Nucleus</keyword>
<sequence>MAEMLEKILSNLLEPDTALIQQATAQLKEAFKDPAVVPALCTILTSCPNPQIRQFAAVLVRRRVAKHWKKLSPDLKNNLKPVVLQSLQQEHEHKVRHSLAQLAAIIVKHETPEHWPQLLQFITHWTKSSVPGERQVGMLLLSTVVDISTEAFKRHFRDLLRLFHLTLEDHSNQPVIFYTIQTLTAMLSFMGTEEMNMMKPMIPKLLVGIQILIQHNQDQASEAMEVFDELMESEVSIIVPHLAQIVQFCLEIAANTNLGDNIRVKALSCVSFLIKVKGKTILKQKLLPSILNVLYPIMCAPPPEGEMDPEDLEIEDDIEEEVEAQTPKHFSAQVIDMLALHLPPEKLFSQLTPLMEPALRSENPYQRKAGLMSMAVLAEGCADHIRQKHLQVMLRCMCQALADHSEVVRNAALFALGQFSEFLQPDISKYSDEIMPLLLNYLSTIDNSKGAHLTKAYYALENFVENLGKKIEPYLPTLMDHMLSVLCSTNSNRGKELAVSAIGAIANAAKEALLPYFQAVITHLKGYLLNTSEELRQVQIQSLETLGVLARSIGKDVFAPLAEECCQLGLNLIDQVDDPDLRRCTYSLFASLSVVMGPSMAPHLEKMTTLMLLSIKSTEGVTAHYDNDSKTFLLLDDDLEEEDSITEEEEDEDDADITGFSVENAYLDEKEDACDALGEISVNTGAAFMPFMESCFEEIFRINDYPHINVRKSVFEAVGQFCCSLYKVAQDNPTDQNLEAFQKLVSVVLPCYLKTLEEERDRLLVMTVLEALNSILKHCKAEALREPGRLDAISKAIRDVLLKKTTCQDSENEELDSDEEQQAEYDAMLIEYAGDGIPLLAAAVGGQVFAPYFAGFLPLLLAKTKASCTIAEKSFAIGIVAETVQAMEGASVQFVPRLLPTLMSGARDTDDEVRSNSVFGIGVLVEHGKESMHTHYPSLLNILSSIISREQNRRVLDNVCGAVSRMILTHVSGVPIEQVFPVLIRSLPLKEDLEENVTVFNCISFMYKNQPSQVIQHLPQLLAVISQVIGTDQIQEESRRSLVTMLKDILHGFPQEFQSALRPLPQEMASKLRSLITS</sequence>
<accession>V9KAN5</accession>
<keyword evidence="3" id="KW-0813">Transport</keyword>
<dbReference type="GO" id="GO:0005634">
    <property type="term" value="C:nucleus"/>
    <property type="evidence" value="ECO:0007669"/>
    <property type="project" value="UniProtKB-SubCell"/>
</dbReference>
<dbReference type="SMART" id="SM00913">
    <property type="entry name" value="IBN_N"/>
    <property type="match status" value="1"/>
</dbReference>
<dbReference type="Gene3D" id="1.25.10.10">
    <property type="entry name" value="Leucine-rich Repeat Variant"/>
    <property type="match status" value="1"/>
</dbReference>
<dbReference type="Pfam" id="PF03810">
    <property type="entry name" value="IBN_N"/>
    <property type="match status" value="1"/>
</dbReference>
<feature type="domain" description="Importin N-terminal" evidence="9">
    <location>
        <begin position="23"/>
        <end position="89"/>
    </location>
</feature>
<dbReference type="SUPFAM" id="SSF48371">
    <property type="entry name" value="ARM repeat"/>
    <property type="match status" value="2"/>
</dbReference>
<keyword evidence="6" id="KW-0653">Protein transport</keyword>
<keyword evidence="5" id="KW-0677">Repeat</keyword>
<dbReference type="Pfam" id="PF25780">
    <property type="entry name" value="TPR_IPO5"/>
    <property type="match status" value="1"/>
</dbReference>
<dbReference type="GO" id="GO:0031267">
    <property type="term" value="F:small GTPase binding"/>
    <property type="evidence" value="ECO:0007669"/>
    <property type="project" value="InterPro"/>
</dbReference>
<dbReference type="GO" id="GO:0006606">
    <property type="term" value="P:protein import into nucleus"/>
    <property type="evidence" value="ECO:0007669"/>
    <property type="project" value="InterPro"/>
</dbReference>
<dbReference type="InterPro" id="IPR040122">
    <property type="entry name" value="Importin_beta"/>
</dbReference>
<dbReference type="GO" id="GO:0005737">
    <property type="term" value="C:cytoplasm"/>
    <property type="evidence" value="ECO:0007669"/>
    <property type="project" value="UniProtKB-SubCell"/>
</dbReference>
<dbReference type="AlphaFoldDB" id="V9KAN5"/>
<evidence type="ECO:0000256" key="1">
    <source>
        <dbReference type="ARBA" id="ARBA00004123"/>
    </source>
</evidence>
<dbReference type="Pfam" id="PF02985">
    <property type="entry name" value="HEAT"/>
    <property type="match status" value="1"/>
</dbReference>
<dbReference type="PANTHER" id="PTHR10527">
    <property type="entry name" value="IMPORTIN BETA"/>
    <property type="match status" value="1"/>
</dbReference>
<dbReference type="InterPro" id="IPR034085">
    <property type="entry name" value="TOG"/>
</dbReference>
<dbReference type="SMART" id="SM01349">
    <property type="entry name" value="TOG"/>
    <property type="match status" value="1"/>
</dbReference>
<dbReference type="PROSITE" id="PS50166">
    <property type="entry name" value="IMPORTIN_B_NT"/>
    <property type="match status" value="1"/>
</dbReference>
<evidence type="ECO:0000256" key="8">
    <source>
        <dbReference type="ARBA" id="ARBA00023242"/>
    </source>
</evidence>
<evidence type="ECO:0000259" key="9">
    <source>
        <dbReference type="PROSITE" id="PS50166"/>
    </source>
</evidence>
<evidence type="ECO:0000313" key="10">
    <source>
        <dbReference type="EMBL" id="AFO95223.1"/>
    </source>
</evidence>
<protein>
    <submittedName>
        <fullName evidence="10">Importin-4</fullName>
    </submittedName>
</protein>
<evidence type="ECO:0000256" key="2">
    <source>
        <dbReference type="ARBA" id="ARBA00004496"/>
    </source>
</evidence>
<dbReference type="InterPro" id="IPR000357">
    <property type="entry name" value="HEAT"/>
</dbReference>
<proteinExistence type="evidence at transcript level"/>
<name>V9KAN5_CALMI</name>
<dbReference type="InterPro" id="IPR058584">
    <property type="entry name" value="IMB1_TNPO1-like_TPR"/>
</dbReference>
<evidence type="ECO:0000256" key="5">
    <source>
        <dbReference type="ARBA" id="ARBA00022737"/>
    </source>
</evidence>
<evidence type="ECO:0000256" key="4">
    <source>
        <dbReference type="ARBA" id="ARBA00022490"/>
    </source>
</evidence>
<evidence type="ECO:0000256" key="3">
    <source>
        <dbReference type="ARBA" id="ARBA00022448"/>
    </source>
</evidence>
<keyword evidence="4" id="KW-0963">Cytoplasm</keyword>
<dbReference type="InterPro" id="IPR011989">
    <property type="entry name" value="ARM-like"/>
</dbReference>
<evidence type="ECO:0000256" key="7">
    <source>
        <dbReference type="ARBA" id="ARBA00022990"/>
    </source>
</evidence>
<reference evidence="10" key="1">
    <citation type="journal article" date="2014" name="Nature">
        <title>Elephant shark genome provides unique insights into gnathostome evolution.</title>
        <authorList>
            <consortium name="International Elephant Shark Genome Sequencing Consortium"/>
            <person name="Venkatesh B."/>
            <person name="Lee A.P."/>
            <person name="Ravi V."/>
            <person name="Maurya A.K."/>
            <person name="Lian M.M."/>
            <person name="Swann J.B."/>
            <person name="Ohta Y."/>
            <person name="Flajnik M.F."/>
            <person name="Sutoh Y."/>
            <person name="Kasahara M."/>
            <person name="Hoon S."/>
            <person name="Gangu V."/>
            <person name="Roy S.W."/>
            <person name="Irimia M."/>
            <person name="Korzh V."/>
            <person name="Kondrychyn I."/>
            <person name="Lim Z.W."/>
            <person name="Tay B.H."/>
            <person name="Tohari S."/>
            <person name="Kong K.W."/>
            <person name="Ho S."/>
            <person name="Lorente-Galdos B."/>
            <person name="Quilez J."/>
            <person name="Marques-Bonet T."/>
            <person name="Raney B.J."/>
            <person name="Ingham P.W."/>
            <person name="Tay A."/>
            <person name="Hillier L.W."/>
            <person name="Minx P."/>
            <person name="Boehm T."/>
            <person name="Wilson R.K."/>
            <person name="Brenner S."/>
            <person name="Warren W.C."/>
        </authorList>
    </citation>
    <scope>NUCLEOTIDE SEQUENCE</scope>
    <source>
        <tissue evidence="10">Ovary</tissue>
    </source>
</reference>
<dbReference type="EMBL" id="JW862706">
    <property type="protein sequence ID" value="AFO95223.1"/>
    <property type="molecule type" value="mRNA"/>
</dbReference>
<dbReference type="InterPro" id="IPR016024">
    <property type="entry name" value="ARM-type_fold"/>
</dbReference>
<dbReference type="Pfam" id="PF13513">
    <property type="entry name" value="HEAT_EZ"/>
    <property type="match status" value="1"/>
</dbReference>
<dbReference type="InterPro" id="IPR001494">
    <property type="entry name" value="Importin-beta_N"/>
</dbReference>
<keyword evidence="7" id="KW-0007">Acetylation</keyword>
<dbReference type="Pfam" id="PF25574">
    <property type="entry name" value="TPR_IMB1"/>
    <property type="match status" value="1"/>
</dbReference>
<comment type="subcellular location">
    <subcellularLocation>
        <location evidence="2">Cytoplasm</location>
    </subcellularLocation>
    <subcellularLocation>
        <location evidence="1">Nucleus</location>
    </subcellularLocation>
</comment>